<protein>
    <submittedName>
        <fullName evidence="3">Unannotated protein</fullName>
    </submittedName>
</protein>
<dbReference type="SUPFAM" id="SSF47819">
    <property type="entry name" value="HRDC-like"/>
    <property type="match status" value="1"/>
</dbReference>
<dbReference type="InterPro" id="IPR044876">
    <property type="entry name" value="HRDC_dom_sf"/>
</dbReference>
<evidence type="ECO:0000259" key="2">
    <source>
        <dbReference type="PROSITE" id="PS50967"/>
    </source>
</evidence>
<dbReference type="EMBL" id="CAEZTV010000022">
    <property type="protein sequence ID" value="CAB4576178.1"/>
    <property type="molecule type" value="Genomic_DNA"/>
</dbReference>
<sequence length="439" mass="49604">MTTSELTPLLVPRAGVPDVITTESAFEEMVSALLNGVGPIAIDAERASGYKYSQRAYLIQLYRVNGGLHLIDPIAIKNKSLWQIFNDNFAELEWVIHASTQDLPCLLELGLNPQSLFDTELGARIAGSPRVGLGALAESLLEFQLAKEHSAVDWSMRPLKPEWLTYAALDVDVLLDIREKVEKILIEKNKLDWAKQDFAAILLSFKSKQNDQPKIDRWRKTSGMHKVRDRLTMTIIRDLWLDRDQLAQEMDIAPGRILNDEGIIEIATKKPNTIEAITKVIGWRSKIQSPPYTRWLAQLNNSLLTPIEKQVELRVQSNNLPPMKVWKERNPLGYARLSHARANIATLALQLDLPIENLITPELVRKLCWELPKSEQSSYENYVAEQLKQMGARDWQISQVTPLIAQALPQTEPVIVEVDPTESTDTEVLGPQNASDDEQ</sequence>
<dbReference type="InterPro" id="IPR036397">
    <property type="entry name" value="RNaseH_sf"/>
</dbReference>
<dbReference type="Pfam" id="PF01612">
    <property type="entry name" value="DNA_pol_A_exo1"/>
    <property type="match status" value="1"/>
</dbReference>
<feature type="domain" description="HRDC" evidence="2">
    <location>
        <begin position="229"/>
        <end position="317"/>
    </location>
</feature>
<feature type="region of interest" description="Disordered" evidence="1">
    <location>
        <begin position="420"/>
        <end position="439"/>
    </location>
</feature>
<dbReference type="GO" id="GO:0008408">
    <property type="term" value="F:3'-5' exonuclease activity"/>
    <property type="evidence" value="ECO:0007669"/>
    <property type="project" value="InterPro"/>
</dbReference>
<proteinExistence type="predicted"/>
<dbReference type="SMART" id="SM00341">
    <property type="entry name" value="HRDC"/>
    <property type="match status" value="1"/>
</dbReference>
<dbReference type="CDD" id="cd06142">
    <property type="entry name" value="RNaseD_exo"/>
    <property type="match status" value="1"/>
</dbReference>
<name>A0A6J6ETS9_9ZZZZ</name>
<reference evidence="3" key="1">
    <citation type="submission" date="2020-05" db="EMBL/GenBank/DDBJ databases">
        <authorList>
            <person name="Chiriac C."/>
            <person name="Salcher M."/>
            <person name="Ghai R."/>
            <person name="Kavagutti S V."/>
        </authorList>
    </citation>
    <scope>NUCLEOTIDE SEQUENCE</scope>
</reference>
<dbReference type="AlphaFoldDB" id="A0A6J6ETS9"/>
<gene>
    <name evidence="3" type="ORF">UFOPK1747_00260</name>
</gene>
<accession>A0A6J6ETS9</accession>
<dbReference type="GO" id="GO:0006139">
    <property type="term" value="P:nucleobase-containing compound metabolic process"/>
    <property type="evidence" value="ECO:0007669"/>
    <property type="project" value="InterPro"/>
</dbReference>
<dbReference type="GO" id="GO:0000166">
    <property type="term" value="F:nucleotide binding"/>
    <property type="evidence" value="ECO:0007669"/>
    <property type="project" value="InterPro"/>
</dbReference>
<dbReference type="SUPFAM" id="SSF53098">
    <property type="entry name" value="Ribonuclease H-like"/>
    <property type="match status" value="1"/>
</dbReference>
<evidence type="ECO:0000313" key="3">
    <source>
        <dbReference type="EMBL" id="CAB4576178.1"/>
    </source>
</evidence>
<dbReference type="InterPro" id="IPR051086">
    <property type="entry name" value="RNase_D-like"/>
</dbReference>
<dbReference type="Pfam" id="PF18305">
    <property type="entry name" value="DNA_pol_A_exoN"/>
    <property type="match status" value="1"/>
</dbReference>
<dbReference type="InterPro" id="IPR010997">
    <property type="entry name" value="HRDC-like_sf"/>
</dbReference>
<dbReference type="Gene3D" id="3.30.420.10">
    <property type="entry name" value="Ribonuclease H-like superfamily/Ribonuclease H"/>
    <property type="match status" value="1"/>
</dbReference>
<dbReference type="PANTHER" id="PTHR47649:SF1">
    <property type="entry name" value="RIBONUCLEASE D"/>
    <property type="match status" value="1"/>
</dbReference>
<dbReference type="InterPro" id="IPR002121">
    <property type="entry name" value="HRDC_dom"/>
</dbReference>
<dbReference type="InterPro" id="IPR012337">
    <property type="entry name" value="RNaseH-like_sf"/>
</dbReference>
<dbReference type="PANTHER" id="PTHR47649">
    <property type="entry name" value="RIBONUCLEASE D"/>
    <property type="match status" value="1"/>
</dbReference>
<evidence type="ECO:0000256" key="1">
    <source>
        <dbReference type="SAM" id="MobiDB-lite"/>
    </source>
</evidence>
<dbReference type="Pfam" id="PF00570">
    <property type="entry name" value="HRDC"/>
    <property type="match status" value="1"/>
</dbReference>
<dbReference type="Gene3D" id="1.10.150.80">
    <property type="entry name" value="HRDC domain"/>
    <property type="match status" value="2"/>
</dbReference>
<dbReference type="InterPro" id="IPR041605">
    <property type="entry name" value="Exo_C"/>
</dbReference>
<organism evidence="3">
    <name type="scientific">freshwater metagenome</name>
    <dbReference type="NCBI Taxonomy" id="449393"/>
    <lineage>
        <taxon>unclassified sequences</taxon>
        <taxon>metagenomes</taxon>
        <taxon>ecological metagenomes</taxon>
    </lineage>
</organism>
<dbReference type="InterPro" id="IPR002562">
    <property type="entry name" value="3'-5'_exonuclease_dom"/>
</dbReference>
<dbReference type="PROSITE" id="PS50967">
    <property type="entry name" value="HRDC"/>
    <property type="match status" value="1"/>
</dbReference>
<dbReference type="GO" id="GO:0003676">
    <property type="term" value="F:nucleic acid binding"/>
    <property type="evidence" value="ECO:0007669"/>
    <property type="project" value="InterPro"/>
</dbReference>
<dbReference type="SMART" id="SM00474">
    <property type="entry name" value="35EXOc"/>
    <property type="match status" value="1"/>
</dbReference>